<dbReference type="PIRSF" id="PIRSF016487">
    <property type="entry name" value="CYTH_UCP016487"/>
    <property type="match status" value="1"/>
</dbReference>
<name>A0A0C1EAS0_9NEIS</name>
<dbReference type="Pfam" id="PF01928">
    <property type="entry name" value="CYTH"/>
    <property type="match status" value="1"/>
</dbReference>
<accession>A0A0C1EAS0</accession>
<dbReference type="AlphaFoldDB" id="A0A0C1EAS0"/>
<dbReference type="InterPro" id="IPR023577">
    <property type="entry name" value="CYTH_domain"/>
</dbReference>
<protein>
    <submittedName>
        <fullName evidence="3">Adenylate cyclase</fullName>
    </submittedName>
</protein>
<dbReference type="CDD" id="cd07891">
    <property type="entry name" value="CYTH-like_CthTTM-like_1"/>
    <property type="match status" value="1"/>
</dbReference>
<proteinExistence type="predicted"/>
<dbReference type="Gene3D" id="2.40.320.10">
    <property type="entry name" value="Hypothetical Protein Pfu-838710-001"/>
    <property type="match status" value="1"/>
</dbReference>
<dbReference type="EMBL" id="JUFZ01000137">
    <property type="protein sequence ID" value="KIC05913.1"/>
    <property type="molecule type" value="Genomic_DNA"/>
</dbReference>
<dbReference type="InterPro" id="IPR033469">
    <property type="entry name" value="CYTH-like_dom_sf"/>
</dbReference>
<organism evidence="3 4">
    <name type="scientific">Morococcus cerebrosus</name>
    <dbReference type="NCBI Taxonomy" id="1056807"/>
    <lineage>
        <taxon>Bacteria</taxon>
        <taxon>Pseudomonadati</taxon>
        <taxon>Pseudomonadota</taxon>
        <taxon>Betaproteobacteria</taxon>
        <taxon>Neisseriales</taxon>
        <taxon>Neisseriaceae</taxon>
        <taxon>Morococcus</taxon>
    </lineage>
</organism>
<gene>
    <name evidence="3" type="ORF">MCC93_26220</name>
</gene>
<comment type="caution">
    <text evidence="3">The sequence shown here is derived from an EMBL/GenBank/DDBJ whole genome shotgun (WGS) entry which is preliminary data.</text>
</comment>
<evidence type="ECO:0000256" key="1">
    <source>
        <dbReference type="PIRSR" id="PIRSR016487-1"/>
    </source>
</evidence>
<feature type="active site" description="Proton acceptor" evidence="1">
    <location>
        <position position="50"/>
    </location>
</feature>
<reference evidence="3 4" key="1">
    <citation type="submission" date="2014-12" db="EMBL/GenBank/DDBJ databases">
        <title>Genome sequence of Morococcus cerebrosus.</title>
        <authorList>
            <person name="Shin S.-K."/>
            <person name="Yi H."/>
        </authorList>
    </citation>
    <scope>NUCLEOTIDE SEQUENCE [LARGE SCALE GENOMIC DNA]</scope>
    <source>
        <strain evidence="3 4">CIP 81.93</strain>
    </source>
</reference>
<dbReference type="PANTHER" id="PTHR40114">
    <property type="entry name" value="SLR0698 PROTEIN"/>
    <property type="match status" value="1"/>
</dbReference>
<dbReference type="PANTHER" id="PTHR40114:SF1">
    <property type="entry name" value="SLR0698 PROTEIN"/>
    <property type="match status" value="1"/>
</dbReference>
<evidence type="ECO:0000313" key="4">
    <source>
        <dbReference type="Proteomes" id="UP000031390"/>
    </source>
</evidence>
<evidence type="ECO:0000259" key="2">
    <source>
        <dbReference type="PROSITE" id="PS51707"/>
    </source>
</evidence>
<feature type="domain" description="CYTH" evidence="2">
    <location>
        <begin position="22"/>
        <end position="168"/>
    </location>
</feature>
<dbReference type="SMART" id="SM01118">
    <property type="entry name" value="CYTH"/>
    <property type="match status" value="1"/>
</dbReference>
<dbReference type="PATRIC" id="fig|1056807.3.peg.2512"/>
<dbReference type="SUPFAM" id="SSF55154">
    <property type="entry name" value="CYTH-like phosphatases"/>
    <property type="match status" value="1"/>
</dbReference>
<dbReference type="PROSITE" id="PS51707">
    <property type="entry name" value="CYTH"/>
    <property type="match status" value="1"/>
</dbReference>
<evidence type="ECO:0000313" key="3">
    <source>
        <dbReference type="EMBL" id="KIC05913.1"/>
    </source>
</evidence>
<dbReference type="Proteomes" id="UP000031390">
    <property type="component" value="Unassembled WGS sequence"/>
</dbReference>
<sequence>MCETCKTCFQTTFFYIGIKQMTIEIERRFLLKNDDWKREASAPQVLQQGYLSVEKERTIRVRIIDDKAWLTLKGYISDVSRSEFEYEIPLAHAQQMMETMCPFKMEKHRYRVEFNGFVFEIDEYFGDNAPLVVAEVELPAEDTPFEKPDWLGAEITSEGKFTNAYLSKHPYSTW</sequence>
<dbReference type="InterPro" id="IPR012042">
    <property type="entry name" value="NeuTTM/CthTTM-like"/>
</dbReference>